<name>A0A0F9EXG9_9ZZZZ</name>
<protein>
    <submittedName>
        <fullName evidence="1">Uncharacterized protein</fullName>
    </submittedName>
</protein>
<dbReference type="AlphaFoldDB" id="A0A0F9EXG9"/>
<comment type="caution">
    <text evidence="1">The sequence shown here is derived from an EMBL/GenBank/DDBJ whole genome shotgun (WGS) entry which is preliminary data.</text>
</comment>
<dbReference type="EMBL" id="LAZR01032866">
    <property type="protein sequence ID" value="KKL49695.1"/>
    <property type="molecule type" value="Genomic_DNA"/>
</dbReference>
<evidence type="ECO:0000313" key="1">
    <source>
        <dbReference type="EMBL" id="KKL49695.1"/>
    </source>
</evidence>
<reference evidence="1" key="1">
    <citation type="journal article" date="2015" name="Nature">
        <title>Complex archaea that bridge the gap between prokaryotes and eukaryotes.</title>
        <authorList>
            <person name="Spang A."/>
            <person name="Saw J.H."/>
            <person name="Jorgensen S.L."/>
            <person name="Zaremba-Niedzwiedzka K."/>
            <person name="Martijn J."/>
            <person name="Lind A.E."/>
            <person name="van Eijk R."/>
            <person name="Schleper C."/>
            <person name="Guy L."/>
            <person name="Ettema T.J."/>
        </authorList>
    </citation>
    <scope>NUCLEOTIDE SEQUENCE</scope>
</reference>
<organism evidence="1">
    <name type="scientific">marine sediment metagenome</name>
    <dbReference type="NCBI Taxonomy" id="412755"/>
    <lineage>
        <taxon>unclassified sequences</taxon>
        <taxon>metagenomes</taxon>
        <taxon>ecological metagenomes</taxon>
    </lineage>
</organism>
<accession>A0A0F9EXG9</accession>
<gene>
    <name evidence="1" type="ORF">LCGC14_2312900</name>
</gene>
<sequence>MDRRQALKSIVLAPLCIYLLGGAVFPKTPELKWYQTPCEGRLHKIGLKAIWPNGEIYGYVALLFDVSERLPINKRNEIAFFPKDAHPA</sequence>
<proteinExistence type="predicted"/>
<feature type="non-terminal residue" evidence="1">
    <location>
        <position position="88"/>
    </location>
</feature>